<evidence type="ECO:0000313" key="12">
    <source>
        <dbReference type="Proteomes" id="UP000274786"/>
    </source>
</evidence>
<feature type="domain" description="ABC3 transporter permease C-terminal" evidence="8">
    <location>
        <begin position="288"/>
        <end position="398"/>
    </location>
</feature>
<dbReference type="OrthoDB" id="9770036at2"/>
<evidence type="ECO:0000256" key="3">
    <source>
        <dbReference type="ARBA" id="ARBA00022692"/>
    </source>
</evidence>
<feature type="domain" description="MacB-like periplasmic core" evidence="9">
    <location>
        <begin position="34"/>
        <end position="247"/>
    </location>
</feature>
<evidence type="ECO:0000313" key="13">
    <source>
        <dbReference type="Proteomes" id="UP000449004"/>
    </source>
</evidence>
<feature type="transmembrane region" description="Helical" evidence="7">
    <location>
        <begin position="16"/>
        <end position="38"/>
    </location>
</feature>
<evidence type="ECO:0000259" key="8">
    <source>
        <dbReference type="Pfam" id="PF02687"/>
    </source>
</evidence>
<dbReference type="RefSeq" id="WP_121040060.1">
    <property type="nucleotide sequence ID" value="NZ_RCDC01000004.1"/>
</dbReference>
<protein>
    <submittedName>
        <fullName evidence="10">FtsX-like permease family protein</fullName>
    </submittedName>
    <submittedName>
        <fullName evidence="11">Putative ABC transport system permease protein</fullName>
    </submittedName>
</protein>
<gene>
    <name evidence="11" type="ORF">BCL79_1775</name>
    <name evidence="10" type="ORF">F9K92_02805</name>
</gene>
<proteinExistence type="inferred from homology"/>
<dbReference type="GO" id="GO:0005886">
    <property type="term" value="C:plasma membrane"/>
    <property type="evidence" value="ECO:0007669"/>
    <property type="project" value="UniProtKB-SubCell"/>
</dbReference>
<comment type="subcellular location">
    <subcellularLocation>
        <location evidence="1">Cell membrane</location>
        <topology evidence="1">Multi-pass membrane protein</topology>
    </subcellularLocation>
</comment>
<dbReference type="InterPro" id="IPR025857">
    <property type="entry name" value="MacB_PCD"/>
</dbReference>
<dbReference type="AlphaFoldDB" id="A0A498CLB3"/>
<dbReference type="EMBL" id="RCDC01000004">
    <property type="protein sequence ID" value="RLK57370.1"/>
    <property type="molecule type" value="Genomic_DNA"/>
</dbReference>
<reference evidence="10 13" key="2">
    <citation type="submission" date="2019-10" db="EMBL/GenBank/DDBJ databases">
        <title>Halotolerant bacteria associated to Saharan-endemic halophytes Stipa tenacissima L. and Atriplex halimus L mitigate salt stress and promote growth of tomato plants.</title>
        <authorList>
            <person name="Dif G."/>
        </authorList>
    </citation>
    <scope>NUCLEOTIDE SEQUENCE [LARGE SCALE GENOMIC DNA]</scope>
    <source>
        <strain evidence="10 13">IS26</strain>
    </source>
</reference>
<evidence type="ECO:0000259" key="9">
    <source>
        <dbReference type="Pfam" id="PF12704"/>
    </source>
</evidence>
<sequence>MDIRPILSTLRRHKTAAALIVLEIALTCAIVCNALFLIGQRIEKINQPSGIAETELIEVRLGGIGPQVNAVARTREDLAALHALPGVKSAVTLNQIPFRNSSWNTSLGLVPDQERPTLSSSQYFAREGALDTLGVELIAGRDFQPDEYRDLEEVKNDEVAADKGSAVVVTKAIADKMFPGGDALGKTIYSGSMPLRIIGIVKVLARPTARDGDTQFSIVLPLRTTYDEGFYLVRVTDPTRRDEVLKSAVAALERVDASRLVHGKYTYEEQRNKYFANDRAMVGLLITVCVALLVVTALGIVGLASFWVQQRTKQIGIRRALGATRSQILRYFQTENFLLATVGIVLGMLMAYTINLWLMNNYELPRMPISYLPIGAVLLWLLGQIAVFGPARRAAAVPPAVATRSA</sequence>
<dbReference type="PANTHER" id="PTHR30572">
    <property type="entry name" value="MEMBRANE COMPONENT OF TRANSPORTER-RELATED"/>
    <property type="match status" value="1"/>
</dbReference>
<dbReference type="Pfam" id="PF12704">
    <property type="entry name" value="MacB_PCD"/>
    <property type="match status" value="1"/>
</dbReference>
<evidence type="ECO:0000256" key="7">
    <source>
        <dbReference type="SAM" id="Phobius"/>
    </source>
</evidence>
<feature type="transmembrane region" description="Helical" evidence="7">
    <location>
        <begin position="337"/>
        <end position="358"/>
    </location>
</feature>
<accession>A0A498CLB3</accession>
<feature type="transmembrane region" description="Helical" evidence="7">
    <location>
        <begin position="370"/>
        <end position="389"/>
    </location>
</feature>
<dbReference type="InterPro" id="IPR050250">
    <property type="entry name" value="Macrolide_Exporter_MacB"/>
</dbReference>
<evidence type="ECO:0000256" key="5">
    <source>
        <dbReference type="ARBA" id="ARBA00023136"/>
    </source>
</evidence>
<dbReference type="PANTHER" id="PTHR30572:SF4">
    <property type="entry name" value="ABC TRANSPORTER PERMEASE YTRF"/>
    <property type="match status" value="1"/>
</dbReference>
<evidence type="ECO:0000256" key="2">
    <source>
        <dbReference type="ARBA" id="ARBA00022475"/>
    </source>
</evidence>
<keyword evidence="5 7" id="KW-0472">Membrane</keyword>
<keyword evidence="3 7" id="KW-0812">Transmembrane</keyword>
<comment type="caution">
    <text evidence="11">The sequence shown here is derived from an EMBL/GenBank/DDBJ whole genome shotgun (WGS) entry which is preliminary data.</text>
</comment>
<keyword evidence="2" id="KW-1003">Cell membrane</keyword>
<dbReference type="InterPro" id="IPR003838">
    <property type="entry name" value="ABC3_permease_C"/>
</dbReference>
<reference evidence="11 12" key="1">
    <citation type="submission" date="2018-10" db="EMBL/GenBank/DDBJ databases">
        <title>Comparative analysis of microorganisms from saline springs in Andes Mountain Range, Colombia.</title>
        <authorList>
            <person name="Rubin E."/>
        </authorList>
    </citation>
    <scope>NUCLEOTIDE SEQUENCE [LARGE SCALE GENOMIC DNA]</scope>
    <source>
        <strain evidence="11 12">USBA GBX 843</strain>
    </source>
</reference>
<organism evidence="11 12">
    <name type="scientific">Stenotrophomonas rhizophila</name>
    <dbReference type="NCBI Taxonomy" id="216778"/>
    <lineage>
        <taxon>Bacteria</taxon>
        <taxon>Pseudomonadati</taxon>
        <taxon>Pseudomonadota</taxon>
        <taxon>Gammaproteobacteria</taxon>
        <taxon>Lysobacterales</taxon>
        <taxon>Lysobacteraceae</taxon>
        <taxon>Stenotrophomonas</taxon>
    </lineage>
</organism>
<evidence type="ECO:0000256" key="6">
    <source>
        <dbReference type="ARBA" id="ARBA00038076"/>
    </source>
</evidence>
<evidence type="ECO:0000256" key="4">
    <source>
        <dbReference type="ARBA" id="ARBA00022989"/>
    </source>
</evidence>
<dbReference type="Proteomes" id="UP000274786">
    <property type="component" value="Unassembled WGS sequence"/>
</dbReference>
<dbReference type="Proteomes" id="UP000449004">
    <property type="component" value="Unassembled WGS sequence"/>
</dbReference>
<dbReference type="EMBL" id="WELC01000002">
    <property type="protein sequence ID" value="KAB7632790.1"/>
    <property type="molecule type" value="Genomic_DNA"/>
</dbReference>
<dbReference type="Pfam" id="PF02687">
    <property type="entry name" value="FtsX"/>
    <property type="match status" value="1"/>
</dbReference>
<evidence type="ECO:0000313" key="11">
    <source>
        <dbReference type="EMBL" id="RLK57370.1"/>
    </source>
</evidence>
<comment type="similarity">
    <text evidence="6">Belongs to the ABC-4 integral membrane protein family.</text>
</comment>
<evidence type="ECO:0000313" key="10">
    <source>
        <dbReference type="EMBL" id="KAB7632790.1"/>
    </source>
</evidence>
<keyword evidence="4 7" id="KW-1133">Transmembrane helix</keyword>
<evidence type="ECO:0000256" key="1">
    <source>
        <dbReference type="ARBA" id="ARBA00004651"/>
    </source>
</evidence>
<name>A0A498CLB3_9GAMM</name>
<feature type="transmembrane region" description="Helical" evidence="7">
    <location>
        <begin position="280"/>
        <end position="308"/>
    </location>
</feature>
<dbReference type="GO" id="GO:0022857">
    <property type="term" value="F:transmembrane transporter activity"/>
    <property type="evidence" value="ECO:0007669"/>
    <property type="project" value="TreeGrafter"/>
</dbReference>